<accession>A0A7V6DQQ8</accession>
<dbReference type="InterPro" id="IPR032816">
    <property type="entry name" value="VTT_dom"/>
</dbReference>
<name>A0A7V6DQQ8_9BACT</name>
<dbReference type="GO" id="GO:0005886">
    <property type="term" value="C:plasma membrane"/>
    <property type="evidence" value="ECO:0007669"/>
    <property type="project" value="TreeGrafter"/>
</dbReference>
<feature type="domain" description="VTT" evidence="2">
    <location>
        <begin position="28"/>
        <end position="154"/>
    </location>
</feature>
<feature type="transmembrane region" description="Helical" evidence="1">
    <location>
        <begin position="7"/>
        <end position="28"/>
    </location>
</feature>
<gene>
    <name evidence="3" type="ORF">ENV52_11855</name>
</gene>
<evidence type="ECO:0000259" key="2">
    <source>
        <dbReference type="Pfam" id="PF09335"/>
    </source>
</evidence>
<evidence type="ECO:0000313" key="3">
    <source>
        <dbReference type="EMBL" id="HHS30381.1"/>
    </source>
</evidence>
<dbReference type="AlphaFoldDB" id="A0A7V6DQQ8"/>
<dbReference type="EMBL" id="DTGR01000184">
    <property type="protein sequence ID" value="HHS30381.1"/>
    <property type="molecule type" value="Genomic_DNA"/>
</dbReference>
<feature type="transmembrane region" description="Helical" evidence="1">
    <location>
        <begin position="48"/>
        <end position="69"/>
    </location>
</feature>
<keyword evidence="1" id="KW-0472">Membrane</keyword>
<dbReference type="PANTHER" id="PTHR42709">
    <property type="entry name" value="ALKALINE PHOSPHATASE LIKE PROTEIN"/>
    <property type="match status" value="1"/>
</dbReference>
<proteinExistence type="predicted"/>
<feature type="transmembrane region" description="Helical" evidence="1">
    <location>
        <begin position="133"/>
        <end position="155"/>
    </location>
</feature>
<keyword evidence="1" id="KW-0812">Transmembrane</keyword>
<evidence type="ECO:0000256" key="1">
    <source>
        <dbReference type="SAM" id="Phobius"/>
    </source>
</evidence>
<dbReference type="InterPro" id="IPR051311">
    <property type="entry name" value="DedA_domain"/>
</dbReference>
<dbReference type="PANTHER" id="PTHR42709:SF9">
    <property type="entry name" value="ALKALINE PHOSPHATASE LIKE PROTEIN"/>
    <property type="match status" value="1"/>
</dbReference>
<sequence length="200" mass="22397">MSFHAFISHYGYLGIFSILMLGIFGVPFPDESLLTFSGYLASKGHLHIVLTILVAFVGTSLGITVNYLVGRTLGFAAVRKYGHRFHLTPARMDKVNEWFDWLGKWLLPVSYFIPGVRHLTPFVAGASKLRFKVFAIFAYAGGFLWTIAFTLTGYFLGHEPTGTKGQFSHFLIFAGIVLLFIALYLQIQMEMEARGKGKTE</sequence>
<reference evidence="3" key="1">
    <citation type="journal article" date="2020" name="mSystems">
        <title>Genome- and Community-Level Interaction Insights into Carbon Utilization and Element Cycling Functions of Hydrothermarchaeota in Hydrothermal Sediment.</title>
        <authorList>
            <person name="Zhou Z."/>
            <person name="Liu Y."/>
            <person name="Xu W."/>
            <person name="Pan J."/>
            <person name="Luo Z.H."/>
            <person name="Li M."/>
        </authorList>
    </citation>
    <scope>NUCLEOTIDE SEQUENCE [LARGE SCALE GENOMIC DNA]</scope>
    <source>
        <strain evidence="3">SpSt-767</strain>
    </source>
</reference>
<dbReference type="Pfam" id="PF09335">
    <property type="entry name" value="VTT_dom"/>
    <property type="match status" value="1"/>
</dbReference>
<organism evidence="3">
    <name type="scientific">Desulfobacca acetoxidans</name>
    <dbReference type="NCBI Taxonomy" id="60893"/>
    <lineage>
        <taxon>Bacteria</taxon>
        <taxon>Pseudomonadati</taxon>
        <taxon>Thermodesulfobacteriota</taxon>
        <taxon>Desulfobaccia</taxon>
        <taxon>Desulfobaccales</taxon>
        <taxon>Desulfobaccaceae</taxon>
        <taxon>Desulfobacca</taxon>
    </lineage>
</organism>
<keyword evidence="1" id="KW-1133">Transmembrane helix</keyword>
<comment type="caution">
    <text evidence="3">The sequence shown here is derived from an EMBL/GenBank/DDBJ whole genome shotgun (WGS) entry which is preliminary data.</text>
</comment>
<feature type="transmembrane region" description="Helical" evidence="1">
    <location>
        <begin position="167"/>
        <end position="187"/>
    </location>
</feature>
<protein>
    <submittedName>
        <fullName evidence="3">DedA family protein</fullName>
    </submittedName>
</protein>